<keyword evidence="1" id="KW-0548">Nucleotidyltransferase</keyword>
<sequence length="233" mass="26923">AYPNGVSMSRIDRVLAMDGWLALGENPTLWVLPRSVSDHCPLVVRFKDFDWGPKPFRFNNHWLEHKDFKGVVENFWRENNTIGWMAYVLKEKFKGLKAIIKAWNREAYGVVDEKIMKLISDISLLDIKGELVGLLEEEVGCRKTLFSELWHLKQSNESVLIQRSRAAWLKKGDANTSYFHACIKSRGKQNSISALQTDMGWVESPVGIRQLVVSFFRNHFSSVQWQRPKLDGI</sequence>
<proteinExistence type="predicted"/>
<keyword evidence="1" id="KW-0695">RNA-directed DNA polymerase</keyword>
<name>A0A392PUS6_9FABA</name>
<protein>
    <submittedName>
        <fullName evidence="1">RNA-directed DNA polymerase (Reverse transcriptase)</fullName>
    </submittedName>
</protein>
<evidence type="ECO:0000313" key="2">
    <source>
        <dbReference type="Proteomes" id="UP000265520"/>
    </source>
</evidence>
<organism evidence="1 2">
    <name type="scientific">Trifolium medium</name>
    <dbReference type="NCBI Taxonomy" id="97028"/>
    <lineage>
        <taxon>Eukaryota</taxon>
        <taxon>Viridiplantae</taxon>
        <taxon>Streptophyta</taxon>
        <taxon>Embryophyta</taxon>
        <taxon>Tracheophyta</taxon>
        <taxon>Spermatophyta</taxon>
        <taxon>Magnoliopsida</taxon>
        <taxon>eudicotyledons</taxon>
        <taxon>Gunneridae</taxon>
        <taxon>Pentapetalae</taxon>
        <taxon>rosids</taxon>
        <taxon>fabids</taxon>
        <taxon>Fabales</taxon>
        <taxon>Fabaceae</taxon>
        <taxon>Papilionoideae</taxon>
        <taxon>50 kb inversion clade</taxon>
        <taxon>NPAAA clade</taxon>
        <taxon>Hologalegina</taxon>
        <taxon>IRL clade</taxon>
        <taxon>Trifolieae</taxon>
        <taxon>Trifolium</taxon>
    </lineage>
</organism>
<feature type="non-terminal residue" evidence="1">
    <location>
        <position position="233"/>
    </location>
</feature>
<dbReference type="EMBL" id="LXQA010097064">
    <property type="protein sequence ID" value="MCI15574.1"/>
    <property type="molecule type" value="Genomic_DNA"/>
</dbReference>
<dbReference type="PANTHER" id="PTHR33710:SF64">
    <property type="entry name" value="ENDONUCLEASE_EXONUCLEASE_PHOSPHATASE DOMAIN-CONTAINING PROTEIN"/>
    <property type="match status" value="1"/>
</dbReference>
<reference evidence="1 2" key="1">
    <citation type="journal article" date="2018" name="Front. Plant Sci.">
        <title>Red Clover (Trifolium pratense) and Zigzag Clover (T. medium) - A Picture of Genomic Similarities and Differences.</title>
        <authorList>
            <person name="Dluhosova J."/>
            <person name="Istvanek J."/>
            <person name="Nedelnik J."/>
            <person name="Repkova J."/>
        </authorList>
    </citation>
    <scope>NUCLEOTIDE SEQUENCE [LARGE SCALE GENOMIC DNA]</scope>
    <source>
        <strain evidence="2">cv. 10/8</strain>
        <tissue evidence="1">Leaf</tissue>
    </source>
</reference>
<dbReference type="AlphaFoldDB" id="A0A392PUS6"/>
<dbReference type="Proteomes" id="UP000265520">
    <property type="component" value="Unassembled WGS sequence"/>
</dbReference>
<keyword evidence="1" id="KW-0808">Transferase</keyword>
<dbReference type="GO" id="GO:0003964">
    <property type="term" value="F:RNA-directed DNA polymerase activity"/>
    <property type="evidence" value="ECO:0007669"/>
    <property type="project" value="UniProtKB-KW"/>
</dbReference>
<comment type="caution">
    <text evidence="1">The sequence shown here is derived from an EMBL/GenBank/DDBJ whole genome shotgun (WGS) entry which is preliminary data.</text>
</comment>
<feature type="non-terminal residue" evidence="1">
    <location>
        <position position="1"/>
    </location>
</feature>
<dbReference type="PANTHER" id="PTHR33710">
    <property type="entry name" value="BNAC02G09200D PROTEIN"/>
    <property type="match status" value="1"/>
</dbReference>
<keyword evidence="2" id="KW-1185">Reference proteome</keyword>
<accession>A0A392PUS6</accession>
<evidence type="ECO:0000313" key="1">
    <source>
        <dbReference type="EMBL" id="MCI15574.1"/>
    </source>
</evidence>